<protein>
    <recommendedName>
        <fullName evidence="1">F-box domain-containing protein</fullName>
    </recommendedName>
</protein>
<reference evidence="2" key="1">
    <citation type="submission" date="2021-02" db="EMBL/GenBank/DDBJ databases">
        <authorList>
            <person name="Nowell W R."/>
        </authorList>
    </citation>
    <scope>NUCLEOTIDE SEQUENCE</scope>
</reference>
<evidence type="ECO:0000313" key="2">
    <source>
        <dbReference type="EMBL" id="CAF3362991.1"/>
    </source>
</evidence>
<dbReference type="Proteomes" id="UP000663862">
    <property type="component" value="Unassembled WGS sequence"/>
</dbReference>
<dbReference type="AlphaFoldDB" id="A0A817X4M4"/>
<organism evidence="2 4">
    <name type="scientific">Rotaria socialis</name>
    <dbReference type="NCBI Taxonomy" id="392032"/>
    <lineage>
        <taxon>Eukaryota</taxon>
        <taxon>Metazoa</taxon>
        <taxon>Spiralia</taxon>
        <taxon>Gnathifera</taxon>
        <taxon>Rotifera</taxon>
        <taxon>Eurotatoria</taxon>
        <taxon>Bdelloidea</taxon>
        <taxon>Philodinida</taxon>
        <taxon>Philodinidae</taxon>
        <taxon>Rotaria</taxon>
    </lineage>
</organism>
<dbReference type="PROSITE" id="PS50181">
    <property type="entry name" value="FBOX"/>
    <property type="match status" value="1"/>
</dbReference>
<evidence type="ECO:0000313" key="4">
    <source>
        <dbReference type="Proteomes" id="UP000663833"/>
    </source>
</evidence>
<evidence type="ECO:0000259" key="1">
    <source>
        <dbReference type="PROSITE" id="PS50181"/>
    </source>
</evidence>
<name>A0A817X4M4_9BILA</name>
<dbReference type="EMBL" id="CAJOBQ010000494">
    <property type="protein sequence ID" value="CAF4367311.1"/>
    <property type="molecule type" value="Genomic_DNA"/>
</dbReference>
<sequence length="415" mass="47982">MNQSSVQLLDLPDEVLLDILKKLDNVDVLYALFGIDNGRLNRTTVDSVLDRLFNYILPQIHDNVECLTVEPAFMERILLAAHYPNLTELKINDFQRDNSSRYFAVGSLKVYTKNVFARVLTSFENLNHLNVTGTTIPAYPSLSVCYLPSNTFSSSTLTYLCINVSYFTDCLCLHDGRLKHLCTLIVRSYCMGTDLSIVHNLNELPKMKVFSLIHYGLIEEYNDKFVSLVRRMLYLEKLTFYLRIACPSVYIDPINLMNEFSVNTLRLHSFNFYLSTENNRNDLARYLSNNNVKQNYTNTRYQEVSNIVSFSVNTATHHAFTLPFEFITLLGIGNIFPNIVFKNVSELSVYDVVPLEHEFFLRIAQAFPMLKRFYVTDLSLHSHNSNKSTDNVEPHQIVEYRRLTFLDITRVDANM</sequence>
<dbReference type="InterPro" id="IPR032675">
    <property type="entry name" value="LRR_dom_sf"/>
</dbReference>
<accession>A0A817X4M4</accession>
<dbReference type="Proteomes" id="UP000663833">
    <property type="component" value="Unassembled WGS sequence"/>
</dbReference>
<proteinExistence type="predicted"/>
<dbReference type="InterPro" id="IPR001810">
    <property type="entry name" value="F-box_dom"/>
</dbReference>
<feature type="domain" description="F-box" evidence="1">
    <location>
        <begin position="5"/>
        <end position="56"/>
    </location>
</feature>
<comment type="caution">
    <text evidence="2">The sequence shown here is derived from an EMBL/GenBank/DDBJ whole genome shotgun (WGS) entry which is preliminary data.</text>
</comment>
<evidence type="ECO:0000313" key="3">
    <source>
        <dbReference type="EMBL" id="CAF4367311.1"/>
    </source>
</evidence>
<dbReference type="EMBL" id="CAJNYD010001764">
    <property type="protein sequence ID" value="CAF3362991.1"/>
    <property type="molecule type" value="Genomic_DNA"/>
</dbReference>
<gene>
    <name evidence="2" type="ORF">LUA448_LOCUS14125</name>
    <name evidence="3" type="ORF">TSG867_LOCUS10636</name>
</gene>
<dbReference type="Gene3D" id="3.80.10.10">
    <property type="entry name" value="Ribonuclease Inhibitor"/>
    <property type="match status" value="1"/>
</dbReference>